<keyword evidence="5" id="KW-0150">Chloroplast</keyword>
<comment type="similarity">
    <text evidence="3 17">Belongs to the lipoxygenase family.</text>
</comment>
<dbReference type="Gene3D" id="2.60.60.20">
    <property type="entry name" value="PLAT/LH2 domain"/>
    <property type="match status" value="1"/>
</dbReference>
<evidence type="ECO:0000256" key="5">
    <source>
        <dbReference type="ARBA" id="ARBA00022528"/>
    </source>
</evidence>
<evidence type="ECO:0000256" key="11">
    <source>
        <dbReference type="ARBA" id="ARBA00022964"/>
    </source>
</evidence>
<accession>A0A803KM17</accession>
<dbReference type="Gene3D" id="4.10.372.10">
    <property type="entry name" value="Lipoxygenase-1, Domain 3"/>
    <property type="match status" value="1"/>
</dbReference>
<dbReference type="Gene3D" id="1.20.245.10">
    <property type="entry name" value="Lipoxygenase-1, Domain 5"/>
    <property type="match status" value="1"/>
</dbReference>
<dbReference type="GO" id="GO:0034440">
    <property type="term" value="P:lipid oxidation"/>
    <property type="evidence" value="ECO:0007669"/>
    <property type="project" value="InterPro"/>
</dbReference>
<feature type="domain" description="Lipoxygenase" evidence="20">
    <location>
        <begin position="148"/>
        <end position="838"/>
    </location>
</feature>
<dbReference type="GO" id="GO:0046872">
    <property type="term" value="F:metal ion binding"/>
    <property type="evidence" value="ECO:0007669"/>
    <property type="project" value="UniProtKB-KW"/>
</dbReference>
<keyword evidence="13 17" id="KW-0408">Iron</keyword>
<evidence type="ECO:0000259" key="19">
    <source>
        <dbReference type="PROSITE" id="PS50095"/>
    </source>
</evidence>
<dbReference type="InterPro" id="IPR001246">
    <property type="entry name" value="LipOase_plant"/>
</dbReference>
<keyword evidence="22" id="KW-1185">Reference proteome</keyword>
<evidence type="ECO:0000256" key="15">
    <source>
        <dbReference type="ARBA" id="ARBA00023160"/>
    </source>
</evidence>
<dbReference type="PRINTS" id="PR00468">
    <property type="entry name" value="PLTLPOXGNASE"/>
</dbReference>
<evidence type="ECO:0000313" key="22">
    <source>
        <dbReference type="Proteomes" id="UP000596660"/>
    </source>
</evidence>
<dbReference type="GO" id="GO:0031408">
    <property type="term" value="P:oxylipin biosynthetic process"/>
    <property type="evidence" value="ECO:0007669"/>
    <property type="project" value="UniProtKB-KW"/>
</dbReference>
<keyword evidence="15" id="KW-0275">Fatty acid biosynthesis</keyword>
<dbReference type="Proteomes" id="UP000596660">
    <property type="component" value="Unplaced"/>
</dbReference>
<dbReference type="AlphaFoldDB" id="A0A803KM17"/>
<evidence type="ECO:0000256" key="17">
    <source>
        <dbReference type="RuleBase" id="RU003974"/>
    </source>
</evidence>
<name>A0A803KM17_CHEQI</name>
<dbReference type="PANTHER" id="PTHR11771">
    <property type="entry name" value="LIPOXYGENASE"/>
    <property type="match status" value="1"/>
</dbReference>
<keyword evidence="10" id="KW-0809">Transit peptide</keyword>
<evidence type="ECO:0000256" key="6">
    <source>
        <dbReference type="ARBA" id="ARBA00022640"/>
    </source>
</evidence>
<keyword evidence="11 17" id="KW-0223">Dioxygenase</keyword>
<dbReference type="SUPFAM" id="SSF48484">
    <property type="entry name" value="Lipoxigenase"/>
    <property type="match status" value="1"/>
</dbReference>
<dbReference type="RefSeq" id="XP_021772002.1">
    <property type="nucleotide sequence ID" value="XM_021916310.1"/>
</dbReference>
<dbReference type="PROSITE" id="PS00711">
    <property type="entry name" value="LIPOXYGENASE_1"/>
    <property type="match status" value="1"/>
</dbReference>
<evidence type="ECO:0000256" key="7">
    <source>
        <dbReference type="ARBA" id="ARBA00022723"/>
    </source>
</evidence>
<dbReference type="InterPro" id="IPR036392">
    <property type="entry name" value="PLAT/LH2_dom_sf"/>
</dbReference>
<evidence type="ECO:0000256" key="12">
    <source>
        <dbReference type="ARBA" id="ARBA00023002"/>
    </source>
</evidence>
<keyword evidence="8" id="KW-0925">Oxylipin biosynthesis</keyword>
<dbReference type="PROSITE" id="PS50095">
    <property type="entry name" value="PLAT"/>
    <property type="match status" value="1"/>
</dbReference>
<evidence type="ECO:0000256" key="16">
    <source>
        <dbReference type="PROSITE-ProRule" id="PRU00152"/>
    </source>
</evidence>
<dbReference type="Pfam" id="PF00305">
    <property type="entry name" value="Lipoxygenase"/>
    <property type="match status" value="1"/>
</dbReference>
<dbReference type="GO" id="GO:0009507">
    <property type="term" value="C:chloroplast"/>
    <property type="evidence" value="ECO:0007669"/>
    <property type="project" value="UniProtKB-SubCell"/>
</dbReference>
<dbReference type="EnsemblPlants" id="AUR62000073-RA">
    <property type="protein sequence ID" value="AUR62000073-RA:cds"/>
    <property type="gene ID" value="AUR62000073"/>
</dbReference>
<dbReference type="GO" id="GO:0006633">
    <property type="term" value="P:fatty acid biosynthetic process"/>
    <property type="evidence" value="ECO:0007669"/>
    <property type="project" value="UniProtKB-KW"/>
</dbReference>
<keyword evidence="4" id="KW-0444">Lipid biosynthesis</keyword>
<sequence>MAKKISVRAIVTVQLTATGFLKNIGLGQGIDGISDLLLGNALHLELISSADPKLGTNLDKEPIRAPAKLNIILRREENETRYESKLQVHENFGELGAILVTNEHRREMYIKDIVLKGLPQGVVRVDCESWVHSKYDNPEKRIFFANKAYLPSQTPAGLKSWREKDLESLRGNGQGERQPYDRIYDYDTYNDIGNPDSNSELLRPVLGTKKHPYPRRCRTGRPPAKTDPSSEERAGSFYVPRDENFSDLKSITFGINILDNVLHALLPSLEATIVDTNLGFESFKEILELFNKGIELSDMKNKSTMKDQLPNLFDSKDVLSFPTTELMDRDEFAWFRDDEFARETLAGLNPYAIKLVKEWPLKSNLDPEVYGPPESAITTKVIEEEIKGIMSVKEALEKKKLFMLDYHDLLLPFVNKVRQIKGTTLYGSRTLFFLTPEGTLRPIAIELTRPPTDDGKPQWKQVFSPSCGDATEGWLWRLAKAHVLAHDSGHHQLISHWLRTHCCVEPYIIAAHRQLSAMHPIFRLMNPYFRFTMMINALARQALINAGGIIETTFSPEKYSMEFSSYVYDKEWRFDQQGLPADLIARGLAVEDPSAPHGLQLTIEDYPFANDGLILWDAIKQWVSDYVNHYYATEQLVKSDNELQAWWEEIRTKGHQDKKDETWWPVLDTPSSLIEILTNMIWVTSGHHAAVNFGQYAYGGYFPNRPTIARINMPSEDPTEETKTNFTEDPVGFLLQTFPSKMQATKVMAVLSVLSNHSPDEEYIGDQIEPSWAEDSIIKTAFERFNASLKNLENVVDSRNADNKWKNRNGAGTLPYQLLKPFSKSGVTGMGVPNSISI</sequence>
<evidence type="ECO:0000256" key="1">
    <source>
        <dbReference type="ARBA" id="ARBA00001962"/>
    </source>
</evidence>
<evidence type="ECO:0008006" key="23">
    <source>
        <dbReference type="Google" id="ProtNLM"/>
    </source>
</evidence>
<organism evidence="21 22">
    <name type="scientific">Chenopodium quinoa</name>
    <name type="common">Quinoa</name>
    <dbReference type="NCBI Taxonomy" id="63459"/>
    <lineage>
        <taxon>Eukaryota</taxon>
        <taxon>Viridiplantae</taxon>
        <taxon>Streptophyta</taxon>
        <taxon>Embryophyta</taxon>
        <taxon>Tracheophyta</taxon>
        <taxon>Spermatophyta</taxon>
        <taxon>Magnoliopsida</taxon>
        <taxon>eudicotyledons</taxon>
        <taxon>Gunneridae</taxon>
        <taxon>Pentapetalae</taxon>
        <taxon>Caryophyllales</taxon>
        <taxon>Chenopodiaceae</taxon>
        <taxon>Chenopodioideae</taxon>
        <taxon>Atripliceae</taxon>
        <taxon>Chenopodium</taxon>
    </lineage>
</organism>
<evidence type="ECO:0000259" key="20">
    <source>
        <dbReference type="PROSITE" id="PS51393"/>
    </source>
</evidence>
<keyword evidence="6" id="KW-0934">Plastid</keyword>
<dbReference type="InterPro" id="IPR036226">
    <property type="entry name" value="LipOase_C_sf"/>
</dbReference>
<comment type="subcellular location">
    <subcellularLocation>
        <location evidence="2">Plastid</location>
        <location evidence="2">Chloroplast</location>
    </subcellularLocation>
</comment>
<protein>
    <recommendedName>
        <fullName evidence="23">Lipoxygenase</fullName>
    </recommendedName>
</protein>
<evidence type="ECO:0000256" key="9">
    <source>
        <dbReference type="ARBA" id="ARBA00022832"/>
    </source>
</evidence>
<feature type="region of interest" description="Disordered" evidence="18">
    <location>
        <begin position="212"/>
        <end position="236"/>
    </location>
</feature>
<evidence type="ECO:0000256" key="4">
    <source>
        <dbReference type="ARBA" id="ARBA00022516"/>
    </source>
</evidence>
<dbReference type="InterPro" id="IPR001024">
    <property type="entry name" value="PLAT/LH2_dom"/>
</dbReference>
<evidence type="ECO:0000256" key="2">
    <source>
        <dbReference type="ARBA" id="ARBA00004229"/>
    </source>
</evidence>
<reference evidence="21" key="2">
    <citation type="submission" date="2021-03" db="UniProtKB">
        <authorList>
            <consortium name="EnsemblPlants"/>
        </authorList>
    </citation>
    <scope>IDENTIFICATION</scope>
</reference>
<dbReference type="PROSITE" id="PS51393">
    <property type="entry name" value="LIPOXYGENASE_3"/>
    <property type="match status" value="1"/>
</dbReference>
<proteinExistence type="inferred from homology"/>
<evidence type="ECO:0000256" key="10">
    <source>
        <dbReference type="ARBA" id="ARBA00022946"/>
    </source>
</evidence>
<dbReference type="SMR" id="A0A803KM17"/>
<dbReference type="OMA" id="HSYAHKV"/>
<dbReference type="PRINTS" id="PR00087">
    <property type="entry name" value="LIPOXYGENASE"/>
</dbReference>
<dbReference type="InterPro" id="IPR000907">
    <property type="entry name" value="LipOase"/>
</dbReference>
<dbReference type="Gene3D" id="3.10.450.60">
    <property type="match status" value="1"/>
</dbReference>
<comment type="caution">
    <text evidence="16">Lacks conserved residue(s) required for the propagation of feature annotation.</text>
</comment>
<evidence type="ECO:0000256" key="18">
    <source>
        <dbReference type="SAM" id="MobiDB-lite"/>
    </source>
</evidence>
<dbReference type="Gramene" id="AUR62000073-RA">
    <property type="protein sequence ID" value="AUR62000073-RA:cds"/>
    <property type="gene ID" value="AUR62000073"/>
</dbReference>
<gene>
    <name evidence="21" type="primary">LOC110736160</name>
</gene>
<dbReference type="FunFam" id="1.20.245.10:FF:000002">
    <property type="entry name" value="Lipoxygenase"/>
    <property type="match status" value="1"/>
</dbReference>
<dbReference type="InterPro" id="IPR020833">
    <property type="entry name" value="LipOase_Fe_BS"/>
</dbReference>
<reference evidence="21" key="1">
    <citation type="journal article" date="2017" name="Nature">
        <title>The genome of Chenopodium quinoa.</title>
        <authorList>
            <person name="Jarvis D.E."/>
            <person name="Ho Y.S."/>
            <person name="Lightfoot D.J."/>
            <person name="Schmoeckel S.M."/>
            <person name="Li B."/>
            <person name="Borm T.J.A."/>
            <person name="Ohyanagi H."/>
            <person name="Mineta K."/>
            <person name="Michell C.T."/>
            <person name="Saber N."/>
            <person name="Kharbatia N.M."/>
            <person name="Rupper R.R."/>
            <person name="Sharp A.R."/>
            <person name="Dally N."/>
            <person name="Boughton B.A."/>
            <person name="Woo Y.H."/>
            <person name="Gao G."/>
            <person name="Schijlen E.G.W.M."/>
            <person name="Guo X."/>
            <person name="Momin A.A."/>
            <person name="Negrao S."/>
            <person name="Al-Babili S."/>
            <person name="Gehring C."/>
            <person name="Roessner U."/>
            <person name="Jung C."/>
            <person name="Murphy K."/>
            <person name="Arold S.T."/>
            <person name="Gojobori T."/>
            <person name="van der Linden C.G."/>
            <person name="van Loo E.N."/>
            <person name="Jellen E.N."/>
            <person name="Maughan P.J."/>
            <person name="Tester M."/>
        </authorList>
    </citation>
    <scope>NUCLEOTIDE SEQUENCE [LARGE SCALE GENOMIC DNA]</scope>
    <source>
        <strain evidence="21">cv. PI 614886</strain>
    </source>
</reference>
<evidence type="ECO:0000313" key="21">
    <source>
        <dbReference type="EnsemblPlants" id="AUR62000073-RA:cds"/>
    </source>
</evidence>
<dbReference type="SMART" id="SM00308">
    <property type="entry name" value="LH2"/>
    <property type="match status" value="1"/>
</dbReference>
<dbReference type="OrthoDB" id="407298at2759"/>
<dbReference type="GO" id="GO:0016165">
    <property type="term" value="F:linoleate 13S-lipoxygenase activity"/>
    <property type="evidence" value="ECO:0007669"/>
    <property type="project" value="UniProtKB-ARBA"/>
</dbReference>
<dbReference type="FunFam" id="3.10.450.60:FF:000005">
    <property type="entry name" value="Lipoxygenase"/>
    <property type="match status" value="1"/>
</dbReference>
<dbReference type="KEGG" id="cqi:110736160"/>
<comment type="cofactor">
    <cofactor evidence="1 17">
        <name>Fe cation</name>
        <dbReference type="ChEBI" id="CHEBI:24875"/>
    </cofactor>
</comment>
<evidence type="ECO:0000256" key="14">
    <source>
        <dbReference type="ARBA" id="ARBA00023098"/>
    </source>
</evidence>
<evidence type="ECO:0000256" key="3">
    <source>
        <dbReference type="ARBA" id="ARBA00009419"/>
    </source>
</evidence>
<dbReference type="InterPro" id="IPR027433">
    <property type="entry name" value="Lipoxygenase_dom_3"/>
</dbReference>
<dbReference type="SUPFAM" id="SSF49723">
    <property type="entry name" value="Lipase/lipooxygenase domain (PLAT/LH2 domain)"/>
    <property type="match status" value="1"/>
</dbReference>
<evidence type="ECO:0000256" key="13">
    <source>
        <dbReference type="ARBA" id="ARBA00023004"/>
    </source>
</evidence>
<keyword evidence="12 17" id="KW-0560">Oxidoreductase</keyword>
<dbReference type="InterPro" id="IPR013819">
    <property type="entry name" value="LipOase_C"/>
</dbReference>
<keyword evidence="9" id="KW-0276">Fatty acid metabolism</keyword>
<feature type="domain" description="PLAT" evidence="19">
    <location>
        <begin position="20"/>
        <end position="145"/>
    </location>
</feature>
<evidence type="ECO:0000256" key="8">
    <source>
        <dbReference type="ARBA" id="ARBA00022767"/>
    </source>
</evidence>
<dbReference type="GeneID" id="110736160"/>
<dbReference type="Pfam" id="PF01477">
    <property type="entry name" value="PLAT"/>
    <property type="match status" value="1"/>
</dbReference>
<keyword evidence="14" id="KW-0443">Lipid metabolism</keyword>
<keyword evidence="7 17" id="KW-0479">Metal-binding</keyword>
<dbReference type="Gene3D" id="4.10.375.10">
    <property type="entry name" value="Lipoxygenase-1, Domain 2"/>
    <property type="match status" value="1"/>
</dbReference>